<reference evidence="2 3" key="1">
    <citation type="submission" date="2012-10" db="EMBL/GenBank/DDBJ databases">
        <authorList>
            <person name="Genoscope - CEA"/>
        </authorList>
    </citation>
    <scope>NUCLEOTIDE SEQUENCE [LARGE SCALE GENOMIC DNA]</scope>
    <source>
        <strain evidence="3">AM13 / DSM 14728</strain>
    </source>
</reference>
<dbReference type="InterPro" id="IPR001036">
    <property type="entry name" value="Acrflvin-R"/>
</dbReference>
<keyword evidence="1" id="KW-0472">Membrane</keyword>
<dbReference type="SUPFAM" id="SSF82714">
    <property type="entry name" value="Multidrug efflux transporter AcrB TolC docking domain, DN and DC subdomains"/>
    <property type="match status" value="2"/>
</dbReference>
<evidence type="ECO:0000313" key="3">
    <source>
        <dbReference type="Proteomes" id="UP000010808"/>
    </source>
</evidence>
<feature type="transmembrane region" description="Helical" evidence="1">
    <location>
        <begin position="948"/>
        <end position="970"/>
    </location>
</feature>
<protein>
    <submittedName>
        <fullName evidence="2">Multidrug efflux system, subunit B</fullName>
    </submittedName>
</protein>
<feature type="transmembrane region" description="Helical" evidence="1">
    <location>
        <begin position="12"/>
        <end position="32"/>
    </location>
</feature>
<dbReference type="KEGG" id="dhy:DESAM_10078"/>
<keyword evidence="1" id="KW-0812">Transmembrane</keyword>
<dbReference type="eggNOG" id="COG0841">
    <property type="taxonomic scope" value="Bacteria"/>
</dbReference>
<dbReference type="PATRIC" id="fig|1121451.3.peg.68"/>
<dbReference type="InterPro" id="IPR027463">
    <property type="entry name" value="AcrB_DN_DC_subdom"/>
</dbReference>
<accession>L0R5W3</accession>
<keyword evidence="1" id="KW-1133">Transmembrane helix</keyword>
<feature type="transmembrane region" description="Helical" evidence="1">
    <location>
        <begin position="523"/>
        <end position="542"/>
    </location>
</feature>
<feature type="transmembrane region" description="Helical" evidence="1">
    <location>
        <begin position="334"/>
        <end position="353"/>
    </location>
</feature>
<keyword evidence="3" id="KW-1185">Reference proteome</keyword>
<feature type="transmembrane region" description="Helical" evidence="1">
    <location>
        <begin position="872"/>
        <end position="892"/>
    </location>
</feature>
<dbReference type="Gene3D" id="3.30.2090.10">
    <property type="entry name" value="Multidrug efflux transporter AcrB TolC docking domain, DN and DC subdomains"/>
    <property type="match status" value="2"/>
</dbReference>
<dbReference type="PANTHER" id="PTHR32063:SF21">
    <property type="entry name" value="MULTIDRUG RESISTANCE PROTEIN MDTB"/>
    <property type="match status" value="1"/>
</dbReference>
<dbReference type="SUPFAM" id="SSF82693">
    <property type="entry name" value="Multidrug efflux transporter AcrB pore domain, PN1, PN2, PC1 and PC2 subdomains"/>
    <property type="match status" value="3"/>
</dbReference>
<dbReference type="HOGENOM" id="CLU_002755_1_2_7"/>
<dbReference type="SUPFAM" id="SSF82866">
    <property type="entry name" value="Multidrug efflux transporter AcrB transmembrane domain"/>
    <property type="match status" value="2"/>
</dbReference>
<dbReference type="PANTHER" id="PTHR32063">
    <property type="match status" value="1"/>
</dbReference>
<evidence type="ECO:0000313" key="2">
    <source>
        <dbReference type="EMBL" id="CCO22059.1"/>
    </source>
</evidence>
<dbReference type="EMBL" id="FO203522">
    <property type="protein sequence ID" value="CCO22059.1"/>
    <property type="molecule type" value="Genomic_DNA"/>
</dbReference>
<proteinExistence type="predicted"/>
<dbReference type="AlphaFoldDB" id="L0R5W3"/>
<gene>
    <name evidence="2" type="primary">mdtB</name>
    <name evidence="2" type="ORF">DESAM_10078</name>
</gene>
<dbReference type="Gene3D" id="3.30.70.1320">
    <property type="entry name" value="Multidrug efflux transporter AcrB pore domain like"/>
    <property type="match status" value="1"/>
</dbReference>
<dbReference type="GO" id="GO:0005886">
    <property type="term" value="C:plasma membrane"/>
    <property type="evidence" value="ECO:0007669"/>
    <property type="project" value="TreeGrafter"/>
</dbReference>
<dbReference type="STRING" id="1121451.DESAM_10078"/>
<dbReference type="Gene3D" id="3.30.70.1440">
    <property type="entry name" value="Multidrug efflux transporter AcrB pore domain"/>
    <property type="match status" value="1"/>
</dbReference>
<sequence length="1028" mass="113093">MNITELFIKRPVMTMLVVIAMVFFGIVGYFNLPVSYLPAVEFPTLQVTASLPGASPSTMASSVATPLEKEFTSTPGLRSMSSINSQGQTLITLQFDLDRNIDGAASDTQAAISRASGNLPSDLPQPPYYEKVNPADDPVLYMAIWSDSMPIYKVNEYTTTFLTDSISMVNGVSKVVIYGESKLAVRVRVDPEKLAARGINIDNIRKAIAAQNVKEPVGTLDNKLQSVTIESTGQLKSAEEFMPMIFESENGRTVRLSEVGSVINSIQSDKSGSWVDGKRAIIIAIQKQPGSNTIEVCNTIIKMLPTIRQQIPAGINMKVLYDRSEPIKEAVDDVQITLLLAVFFVICVIFFFLKNLSATLIACIAVPVSIIFTFAIMYVLGYSLDTLSLLALTLSVGFVVDDAVVMIENVVRHLEMGKKPYQAALDGARQITFTIISMTLSLAVVFIPLMYMSGIIGRILHEFAMTITIAILASGLVSLTMTPMLASRILKPGSKLSGSDPFFDLLLRMYSRSLHFVMRHRRMTMVAAGLIFIATIHFFMAIPKGFLPTDDMSYCQGFAQAKQGISYNSMKDHIKELEPILMADKNIKSLITVAGAPIKNQGYIFPMLVPPGERDMTADEVARSLMYKLNNNPGIMCWIQNPPMIRLTAKSSKNLYQYTIQAPDQMELFSIAPKFEMAMRQIPFLTGVTSDLLDNNPELWVKIDRDKASFYGVTAHDIENTLNSAYSERKASTIYGDTDQYWVILQVLPYNQRDPRDLMKLHVANKDGALIRLDAIASFEEKPGPMQVNHTGMLPSVTYSFNIAPGYSLSDATSSINALALNTLPDTIVSNFEGTADEFQKSMSSVFFLLVIAVFVIYMILGILYESYIHPITIISGLPSAAIGGLLTLTLFGKDLDLFGIVGVIMLIGIVKKNAIMVVDFALEAEEKEKLSPAEAAMKGSLERFRPIMMTTIAAIAGAMPIALGLGAGAQARQPMGLAIVGGLIISQVVTLYLTPVVYTYMDSFQKWMYERGRAKRELLGIPHKHDK</sequence>
<dbReference type="RefSeq" id="WP_015334669.1">
    <property type="nucleotide sequence ID" value="NC_020055.1"/>
</dbReference>
<dbReference type="Proteomes" id="UP000010808">
    <property type="component" value="Chromosome"/>
</dbReference>
<feature type="transmembrane region" description="Helical" evidence="1">
    <location>
        <begin position="360"/>
        <end position="381"/>
    </location>
</feature>
<dbReference type="Pfam" id="PF00873">
    <property type="entry name" value="ACR_tran"/>
    <property type="match status" value="1"/>
</dbReference>
<name>L0R5W3_9BACT</name>
<dbReference type="GO" id="GO:0042910">
    <property type="term" value="F:xenobiotic transmembrane transporter activity"/>
    <property type="evidence" value="ECO:0007669"/>
    <property type="project" value="TreeGrafter"/>
</dbReference>
<feature type="transmembrane region" description="Helical" evidence="1">
    <location>
        <begin position="431"/>
        <end position="451"/>
    </location>
</feature>
<dbReference type="PRINTS" id="PR00702">
    <property type="entry name" value="ACRIFLAVINRP"/>
</dbReference>
<feature type="transmembrane region" description="Helical" evidence="1">
    <location>
        <begin position="898"/>
        <end position="923"/>
    </location>
</feature>
<feature type="transmembrane region" description="Helical" evidence="1">
    <location>
        <begin position="463"/>
        <end position="486"/>
    </location>
</feature>
<feature type="transmembrane region" description="Helical" evidence="1">
    <location>
        <begin position="976"/>
        <end position="1002"/>
    </location>
</feature>
<dbReference type="Gene3D" id="1.20.1640.10">
    <property type="entry name" value="Multidrug efflux transporter AcrB transmembrane domain"/>
    <property type="match status" value="2"/>
</dbReference>
<evidence type="ECO:0000256" key="1">
    <source>
        <dbReference type="SAM" id="Phobius"/>
    </source>
</evidence>
<feature type="transmembrane region" description="Helical" evidence="1">
    <location>
        <begin position="846"/>
        <end position="865"/>
    </location>
</feature>
<dbReference type="FunFam" id="3.30.70.1430:FF:000001">
    <property type="entry name" value="Efflux pump membrane transporter"/>
    <property type="match status" value="1"/>
</dbReference>
<dbReference type="OrthoDB" id="9759330at2"/>
<dbReference type="Gene3D" id="3.30.70.1430">
    <property type="entry name" value="Multidrug efflux transporter AcrB pore domain"/>
    <property type="match status" value="2"/>
</dbReference>
<organism evidence="2 3">
    <name type="scientific">Maridesulfovibrio hydrothermalis AM13 = DSM 14728</name>
    <dbReference type="NCBI Taxonomy" id="1121451"/>
    <lineage>
        <taxon>Bacteria</taxon>
        <taxon>Pseudomonadati</taxon>
        <taxon>Thermodesulfobacteriota</taxon>
        <taxon>Desulfovibrionia</taxon>
        <taxon>Desulfovibrionales</taxon>
        <taxon>Desulfovibrionaceae</taxon>
        <taxon>Maridesulfovibrio</taxon>
    </lineage>
</organism>